<dbReference type="AlphaFoldDB" id="A0A443SQ86"/>
<dbReference type="Proteomes" id="UP000288716">
    <property type="component" value="Unassembled WGS sequence"/>
</dbReference>
<dbReference type="InterPro" id="IPR014830">
    <property type="entry name" value="Glycolipid_transfer_prot_dom"/>
</dbReference>
<dbReference type="GO" id="GO:0032691">
    <property type="term" value="P:negative regulation of interleukin-1 beta production"/>
    <property type="evidence" value="ECO:0007669"/>
    <property type="project" value="UniProtKB-ARBA"/>
</dbReference>
<proteinExistence type="inferred from homology"/>
<sequence>MSRKEEIKAGSEATTKAFDIELVCNALQTYNENVNALSLDHYLIAYEELRRFFELLGAVFGFVAKDVDNKIEILKGYRNDEQIKSHYETIQSMFDYESSNNLLKDSKRPSGSRTLLRLHRALEFIMMFMSELSKLENNSATGGVARDCYKKSLAKYHPWYIQKTASVAMYTLPTRQDLIARAFGYPPGDECMTRASEDMAKLARISECCYNITQKLFEERDLLTLP</sequence>
<dbReference type="GO" id="GO:0016020">
    <property type="term" value="C:membrane"/>
    <property type="evidence" value="ECO:0007669"/>
    <property type="project" value="TreeGrafter"/>
</dbReference>
<dbReference type="PANTHER" id="PTHR10219">
    <property type="entry name" value="GLYCOLIPID TRANSFER PROTEIN-RELATED"/>
    <property type="match status" value="1"/>
</dbReference>
<dbReference type="EMBL" id="NCKV01000799">
    <property type="protein sequence ID" value="RWS29701.1"/>
    <property type="molecule type" value="Genomic_DNA"/>
</dbReference>
<dbReference type="GO" id="GO:0005829">
    <property type="term" value="C:cytosol"/>
    <property type="evidence" value="ECO:0007669"/>
    <property type="project" value="TreeGrafter"/>
</dbReference>
<evidence type="ECO:0000313" key="4">
    <source>
        <dbReference type="Proteomes" id="UP000288716"/>
    </source>
</evidence>
<dbReference type="STRING" id="299467.A0A443SQ86"/>
<comment type="caution">
    <text evidence="3">The sequence shown here is derived from an EMBL/GenBank/DDBJ whole genome shotgun (WGS) entry which is preliminary data.</text>
</comment>
<accession>A0A443SQ86</accession>
<evidence type="ECO:0000256" key="1">
    <source>
        <dbReference type="ARBA" id="ARBA00007148"/>
    </source>
</evidence>
<feature type="domain" description="Glycolipid transfer protein" evidence="2">
    <location>
        <begin position="38"/>
        <end position="181"/>
    </location>
</feature>
<organism evidence="3 4">
    <name type="scientific">Leptotrombidium deliense</name>
    <dbReference type="NCBI Taxonomy" id="299467"/>
    <lineage>
        <taxon>Eukaryota</taxon>
        <taxon>Metazoa</taxon>
        <taxon>Ecdysozoa</taxon>
        <taxon>Arthropoda</taxon>
        <taxon>Chelicerata</taxon>
        <taxon>Arachnida</taxon>
        <taxon>Acari</taxon>
        <taxon>Acariformes</taxon>
        <taxon>Trombidiformes</taxon>
        <taxon>Prostigmata</taxon>
        <taxon>Anystina</taxon>
        <taxon>Parasitengona</taxon>
        <taxon>Trombiculoidea</taxon>
        <taxon>Trombiculidae</taxon>
        <taxon>Leptotrombidium</taxon>
    </lineage>
</organism>
<dbReference type="PANTHER" id="PTHR10219:SF43">
    <property type="entry name" value="GLYCOLIPID TRANSFER PROTEIN DOMAIN-CONTAINING PROTEIN"/>
    <property type="match status" value="1"/>
</dbReference>
<dbReference type="Pfam" id="PF08718">
    <property type="entry name" value="GLTP"/>
    <property type="match status" value="1"/>
</dbReference>
<dbReference type="Gene3D" id="1.10.3520.10">
    <property type="entry name" value="Glycolipid transfer protein"/>
    <property type="match status" value="1"/>
</dbReference>
<dbReference type="GO" id="GO:1902387">
    <property type="term" value="F:ceramide 1-phosphate binding"/>
    <property type="evidence" value="ECO:0007669"/>
    <property type="project" value="TreeGrafter"/>
</dbReference>
<dbReference type="FunFam" id="1.10.3520.10:FF:000002">
    <property type="entry name" value="Ceramide-1-phosphate transfer protein"/>
    <property type="match status" value="1"/>
</dbReference>
<dbReference type="GO" id="GO:1902388">
    <property type="term" value="F:ceramide 1-phosphate transfer activity"/>
    <property type="evidence" value="ECO:0007669"/>
    <property type="project" value="TreeGrafter"/>
</dbReference>
<evidence type="ECO:0000313" key="3">
    <source>
        <dbReference type="EMBL" id="RWS29701.1"/>
    </source>
</evidence>
<dbReference type="VEuPathDB" id="VectorBase:LDEU002343"/>
<gene>
    <name evidence="3" type="ORF">B4U80_00398</name>
</gene>
<dbReference type="OrthoDB" id="116883at2759"/>
<name>A0A443SQ86_9ACAR</name>
<dbReference type="SUPFAM" id="SSF110004">
    <property type="entry name" value="Glycolipid transfer protein, GLTP"/>
    <property type="match status" value="1"/>
</dbReference>
<comment type="similarity">
    <text evidence="1">Belongs to the GLTP family.</text>
</comment>
<reference evidence="3 4" key="1">
    <citation type="journal article" date="2018" name="Gigascience">
        <title>Genomes of trombidid mites reveal novel predicted allergens and laterally-transferred genes associated with secondary metabolism.</title>
        <authorList>
            <person name="Dong X."/>
            <person name="Chaisiri K."/>
            <person name="Xia D."/>
            <person name="Armstrong S.D."/>
            <person name="Fang Y."/>
            <person name="Donnelly M.J."/>
            <person name="Kadowaki T."/>
            <person name="McGarry J.W."/>
            <person name="Darby A.C."/>
            <person name="Makepeace B.L."/>
        </authorList>
    </citation>
    <scope>NUCLEOTIDE SEQUENCE [LARGE SCALE GENOMIC DNA]</scope>
    <source>
        <strain evidence="3">UoL-UT</strain>
    </source>
</reference>
<keyword evidence="4" id="KW-1185">Reference proteome</keyword>
<dbReference type="InterPro" id="IPR036497">
    <property type="entry name" value="GLTP_sf"/>
</dbReference>
<protein>
    <submittedName>
        <fullName evidence="3">Ceramide-1-phosphate transfer protein-like protein</fullName>
    </submittedName>
</protein>
<evidence type="ECO:0000259" key="2">
    <source>
        <dbReference type="Pfam" id="PF08718"/>
    </source>
</evidence>